<dbReference type="OrthoDB" id="36386at10239"/>
<dbReference type="KEGG" id="vg:26799117"/>
<protein>
    <submittedName>
        <fullName evidence="1">Uncharacterized protein</fullName>
    </submittedName>
</protein>
<evidence type="ECO:0000313" key="1">
    <source>
        <dbReference type="EMBL" id="CUR44352.1"/>
    </source>
</evidence>
<name>A0A0S4L3E9_9CAUD</name>
<proteinExistence type="predicted"/>
<accession>A0A0S4L3E9</accession>
<dbReference type="RefSeq" id="YP_009222731.1">
    <property type="nucleotide sequence ID" value="NC_029065.1"/>
</dbReference>
<organism evidence="1 2">
    <name type="scientific">Pseudomonas phage VCM</name>
    <dbReference type="NCBI Taxonomy" id="1729937"/>
    <lineage>
        <taxon>Viruses</taxon>
        <taxon>Duplodnaviria</taxon>
        <taxon>Heunggongvirae</taxon>
        <taxon>Uroviricota</taxon>
        <taxon>Caudoviricetes</taxon>
        <taxon>Vandenendeviridae</taxon>
        <taxon>Gorskivirinae</taxon>
        <taxon>Kremarvirus</taxon>
        <taxon>Kremarvirus VCM</taxon>
        <taxon>Otagovirus VCM</taxon>
    </lineage>
</organism>
<keyword evidence="2" id="KW-1185">Reference proteome</keyword>
<dbReference type="EMBL" id="LN887844">
    <property type="protein sequence ID" value="CUR44352.1"/>
    <property type="molecule type" value="Genomic_DNA"/>
</dbReference>
<dbReference type="GeneID" id="26799117"/>
<reference evidence="2" key="1">
    <citation type="submission" date="2015-10" db="EMBL/GenBank/DDBJ databases">
        <authorList>
            <person name="Millard A."/>
        </authorList>
    </citation>
    <scope>NUCLEOTIDE SEQUENCE [LARGE SCALE GENOMIC DNA]</scope>
</reference>
<sequence length="78" mass="9195">MTVTIVSVSMKTESGDDYLFTYDRVEDPEEFVELVEKDLGDELAYVYSFDLNVMYSRIEKYEFEDALRNRIAEMEDGE</sequence>
<dbReference type="Proteomes" id="UP000204441">
    <property type="component" value="Genome"/>
</dbReference>
<evidence type="ECO:0000313" key="2">
    <source>
        <dbReference type="Proteomes" id="UP000204441"/>
    </source>
</evidence>
<gene>
    <name evidence="1" type="ORF">VCM_00150</name>
</gene>